<comment type="caution">
    <text evidence="2">The sequence shown here is derived from an EMBL/GenBank/DDBJ whole genome shotgun (WGS) entry which is preliminary data.</text>
</comment>
<evidence type="ECO:0000313" key="3">
    <source>
        <dbReference type="Proteomes" id="UP001175211"/>
    </source>
</evidence>
<evidence type="ECO:0000313" key="2">
    <source>
        <dbReference type="EMBL" id="KAK0459389.1"/>
    </source>
</evidence>
<dbReference type="AlphaFoldDB" id="A0AA39KDY1"/>
<accession>A0AA39KDY1</accession>
<feature type="compositionally biased region" description="Acidic residues" evidence="1">
    <location>
        <begin position="181"/>
        <end position="191"/>
    </location>
</feature>
<dbReference type="GeneID" id="85360904"/>
<protein>
    <submittedName>
        <fullName evidence="2">Uncharacterized protein</fullName>
    </submittedName>
</protein>
<dbReference type="EMBL" id="JAUEPS010000015">
    <property type="protein sequence ID" value="KAK0459389.1"/>
    <property type="molecule type" value="Genomic_DNA"/>
</dbReference>
<dbReference type="RefSeq" id="XP_060331615.1">
    <property type="nucleotide sequence ID" value="XM_060477356.1"/>
</dbReference>
<name>A0AA39KDY1_ARMTA</name>
<sequence>MTSLVKRGNFFEKLGSALSGKLKIVPQQRPIEIAAWSKREYASPQERYRARVSIHPFAERTPDNLRRLLGTAEYLVKAFDSACETAGRLSELLCDTCKDIDAVIRDTVEYEGRVVAEESLVTDVSAVNRLLDGFSAQEVEVLMTPENEDRTGPSLFLLSYDASSPKRDEALRREEGGGGEMDADGDLDAEV</sequence>
<organism evidence="2 3">
    <name type="scientific">Armillaria tabescens</name>
    <name type="common">Ringless honey mushroom</name>
    <name type="synonym">Agaricus tabescens</name>
    <dbReference type="NCBI Taxonomy" id="1929756"/>
    <lineage>
        <taxon>Eukaryota</taxon>
        <taxon>Fungi</taxon>
        <taxon>Dikarya</taxon>
        <taxon>Basidiomycota</taxon>
        <taxon>Agaricomycotina</taxon>
        <taxon>Agaricomycetes</taxon>
        <taxon>Agaricomycetidae</taxon>
        <taxon>Agaricales</taxon>
        <taxon>Marasmiineae</taxon>
        <taxon>Physalacriaceae</taxon>
        <taxon>Desarmillaria</taxon>
    </lineage>
</organism>
<feature type="region of interest" description="Disordered" evidence="1">
    <location>
        <begin position="147"/>
        <end position="191"/>
    </location>
</feature>
<dbReference type="Proteomes" id="UP001175211">
    <property type="component" value="Unassembled WGS sequence"/>
</dbReference>
<evidence type="ECO:0000256" key="1">
    <source>
        <dbReference type="SAM" id="MobiDB-lite"/>
    </source>
</evidence>
<gene>
    <name evidence="2" type="ORF">EV420DRAFT_1642368</name>
</gene>
<proteinExistence type="predicted"/>
<feature type="compositionally biased region" description="Basic and acidic residues" evidence="1">
    <location>
        <begin position="164"/>
        <end position="176"/>
    </location>
</feature>
<reference evidence="2" key="1">
    <citation type="submission" date="2023-06" db="EMBL/GenBank/DDBJ databases">
        <authorList>
            <consortium name="Lawrence Berkeley National Laboratory"/>
            <person name="Ahrendt S."/>
            <person name="Sahu N."/>
            <person name="Indic B."/>
            <person name="Wong-Bajracharya J."/>
            <person name="Merenyi Z."/>
            <person name="Ke H.-M."/>
            <person name="Monk M."/>
            <person name="Kocsube S."/>
            <person name="Drula E."/>
            <person name="Lipzen A."/>
            <person name="Balint B."/>
            <person name="Henrissat B."/>
            <person name="Andreopoulos B."/>
            <person name="Martin F.M."/>
            <person name="Harder C.B."/>
            <person name="Rigling D."/>
            <person name="Ford K.L."/>
            <person name="Foster G.D."/>
            <person name="Pangilinan J."/>
            <person name="Papanicolaou A."/>
            <person name="Barry K."/>
            <person name="LaButti K."/>
            <person name="Viragh M."/>
            <person name="Koriabine M."/>
            <person name="Yan M."/>
            <person name="Riley R."/>
            <person name="Champramary S."/>
            <person name="Plett K.L."/>
            <person name="Tsai I.J."/>
            <person name="Slot J."/>
            <person name="Sipos G."/>
            <person name="Plett J."/>
            <person name="Nagy L.G."/>
            <person name="Grigoriev I.V."/>
        </authorList>
    </citation>
    <scope>NUCLEOTIDE SEQUENCE</scope>
    <source>
        <strain evidence="2">CCBAS 213</strain>
    </source>
</reference>
<keyword evidence="3" id="KW-1185">Reference proteome</keyword>